<keyword evidence="2" id="KW-1185">Reference proteome</keyword>
<dbReference type="OrthoDB" id="8963429at2759"/>
<evidence type="ECO:0000313" key="2">
    <source>
        <dbReference type="Proteomes" id="UP001142489"/>
    </source>
</evidence>
<sequence>HEGITSTLCGGFAKTKIQQMLRLDKRNPFTKDKRNPLATAGVYWIPCSCGQIYIETTKCSIQTRIKEHERHRRLKQPEKSTVAEHTLKQTGHEIFF</sequence>
<name>A0A9Q0XWK0_9SAUR</name>
<accession>A0A9Q0XWK0</accession>
<dbReference type="Proteomes" id="UP001142489">
    <property type="component" value="Unassembled WGS sequence"/>
</dbReference>
<evidence type="ECO:0008006" key="3">
    <source>
        <dbReference type="Google" id="ProtNLM"/>
    </source>
</evidence>
<evidence type="ECO:0000313" key="1">
    <source>
        <dbReference type="EMBL" id="KAJ7332164.1"/>
    </source>
</evidence>
<organism evidence="1 2">
    <name type="scientific">Phrynocephalus forsythii</name>
    <dbReference type="NCBI Taxonomy" id="171643"/>
    <lineage>
        <taxon>Eukaryota</taxon>
        <taxon>Metazoa</taxon>
        <taxon>Chordata</taxon>
        <taxon>Craniata</taxon>
        <taxon>Vertebrata</taxon>
        <taxon>Euteleostomi</taxon>
        <taxon>Lepidosauria</taxon>
        <taxon>Squamata</taxon>
        <taxon>Bifurcata</taxon>
        <taxon>Unidentata</taxon>
        <taxon>Episquamata</taxon>
        <taxon>Toxicofera</taxon>
        <taxon>Iguania</taxon>
        <taxon>Acrodonta</taxon>
        <taxon>Agamidae</taxon>
        <taxon>Agaminae</taxon>
        <taxon>Phrynocephalus</taxon>
    </lineage>
</organism>
<gene>
    <name evidence="1" type="ORF">JRQ81_014344</name>
</gene>
<comment type="caution">
    <text evidence="1">The sequence shown here is derived from an EMBL/GenBank/DDBJ whole genome shotgun (WGS) entry which is preliminary data.</text>
</comment>
<protein>
    <recommendedName>
        <fullName evidence="3">GIY-YIG domain-containing protein</fullName>
    </recommendedName>
</protein>
<dbReference type="EMBL" id="JAPFRF010000005">
    <property type="protein sequence ID" value="KAJ7332164.1"/>
    <property type="molecule type" value="Genomic_DNA"/>
</dbReference>
<proteinExistence type="predicted"/>
<dbReference type="AlphaFoldDB" id="A0A9Q0XWK0"/>
<feature type="non-terminal residue" evidence="1">
    <location>
        <position position="1"/>
    </location>
</feature>
<reference evidence="1" key="1">
    <citation type="journal article" date="2023" name="DNA Res.">
        <title>Chromosome-level genome assembly of Phrynocephalus forsythii using third-generation DNA sequencing and Hi-C analysis.</title>
        <authorList>
            <person name="Qi Y."/>
            <person name="Zhao W."/>
            <person name="Zhao Y."/>
            <person name="Niu C."/>
            <person name="Cao S."/>
            <person name="Zhang Y."/>
        </authorList>
    </citation>
    <scope>NUCLEOTIDE SEQUENCE</scope>
    <source>
        <tissue evidence="1">Muscle</tissue>
    </source>
</reference>